<dbReference type="GeneID" id="25569488"/>
<name>A0A0L0D3J1_THETB</name>
<dbReference type="Proteomes" id="UP000054408">
    <property type="component" value="Unassembled WGS sequence"/>
</dbReference>
<feature type="non-terminal residue" evidence="1">
    <location>
        <position position="178"/>
    </location>
</feature>
<evidence type="ECO:0000313" key="2">
    <source>
        <dbReference type="Proteomes" id="UP000054408"/>
    </source>
</evidence>
<accession>A0A0L0D3J1</accession>
<gene>
    <name evidence="1" type="ORF">AMSG_11571</name>
</gene>
<sequence>MAAALSDILANDPYFAASYASSRYDDFVRDGYGRYGGVPGPVPGSARAKHVAGSRLEGIGSVGWHLKTGPAATLASADVAIPPGSLIALGGRANATNCVVVTGDFAPATRYRLSIPMALPADPALAGASLSAWAAPLSFTGFSGTTPMFEIRGPKYGRVCEPPQQPAAGGSGATLATP</sequence>
<organism evidence="1 2">
    <name type="scientific">Thecamonas trahens ATCC 50062</name>
    <dbReference type="NCBI Taxonomy" id="461836"/>
    <lineage>
        <taxon>Eukaryota</taxon>
        <taxon>Apusozoa</taxon>
        <taxon>Apusomonadida</taxon>
        <taxon>Apusomonadidae</taxon>
        <taxon>Thecamonas</taxon>
    </lineage>
</organism>
<dbReference type="AlphaFoldDB" id="A0A0L0D3J1"/>
<protein>
    <submittedName>
        <fullName evidence="1">Uncharacterized protein</fullName>
    </submittedName>
</protein>
<keyword evidence="2" id="KW-1185">Reference proteome</keyword>
<proteinExistence type="predicted"/>
<evidence type="ECO:0000313" key="1">
    <source>
        <dbReference type="EMBL" id="KNC46726.1"/>
    </source>
</evidence>
<dbReference type="EMBL" id="GL349547">
    <property type="protein sequence ID" value="KNC46726.1"/>
    <property type="molecule type" value="Genomic_DNA"/>
</dbReference>
<dbReference type="RefSeq" id="XP_013752585.1">
    <property type="nucleotide sequence ID" value="XM_013897131.1"/>
</dbReference>
<reference evidence="1 2" key="1">
    <citation type="submission" date="2010-05" db="EMBL/GenBank/DDBJ databases">
        <title>The Genome Sequence of Thecamonas trahens ATCC 50062.</title>
        <authorList>
            <consortium name="The Broad Institute Genome Sequencing Platform"/>
            <person name="Russ C."/>
            <person name="Cuomo C."/>
            <person name="Shea T."/>
            <person name="Young S.K."/>
            <person name="Zeng Q."/>
            <person name="Koehrsen M."/>
            <person name="Haas B."/>
            <person name="Borodovsky M."/>
            <person name="Guigo R."/>
            <person name="Alvarado L."/>
            <person name="Berlin A."/>
            <person name="Bochicchio J."/>
            <person name="Borenstein D."/>
            <person name="Chapman S."/>
            <person name="Chen Z."/>
            <person name="Freedman E."/>
            <person name="Gellesch M."/>
            <person name="Goldberg J."/>
            <person name="Griggs A."/>
            <person name="Gujja S."/>
            <person name="Heilman E."/>
            <person name="Heiman D."/>
            <person name="Hepburn T."/>
            <person name="Howarth C."/>
            <person name="Jen D."/>
            <person name="Larson L."/>
            <person name="Mehta T."/>
            <person name="Park D."/>
            <person name="Pearson M."/>
            <person name="Roberts A."/>
            <person name="Saif S."/>
            <person name="Shenoy N."/>
            <person name="Sisk P."/>
            <person name="Stolte C."/>
            <person name="Sykes S."/>
            <person name="Thomson T."/>
            <person name="Walk T."/>
            <person name="White J."/>
            <person name="Yandava C."/>
            <person name="Burger G."/>
            <person name="Gray M.W."/>
            <person name="Holland P.W.H."/>
            <person name="King N."/>
            <person name="Lang F.B.F."/>
            <person name="Roger A.J."/>
            <person name="Ruiz-Trillo I."/>
            <person name="Lander E."/>
            <person name="Nusbaum C."/>
        </authorList>
    </citation>
    <scope>NUCLEOTIDE SEQUENCE [LARGE SCALE GENOMIC DNA]</scope>
    <source>
        <strain evidence="1 2">ATCC 50062</strain>
    </source>
</reference>